<dbReference type="InterPro" id="IPR015424">
    <property type="entry name" value="PyrdxlP-dep_Trfase"/>
</dbReference>
<gene>
    <name evidence="1" type="ORF">METZ01_LOCUS509428</name>
</gene>
<sequence>GVIVLPGAALGSGGEGYFRVALTVGEDQLEQAAVRLGRLL</sequence>
<protein>
    <recommendedName>
        <fullName evidence="2">Aminotransferase class I/classII domain-containing protein</fullName>
    </recommendedName>
</protein>
<dbReference type="InterPro" id="IPR015422">
    <property type="entry name" value="PyrdxlP-dep_Trfase_small"/>
</dbReference>
<dbReference type="Gene3D" id="3.90.1150.10">
    <property type="entry name" value="Aspartate Aminotransferase, domain 1"/>
    <property type="match status" value="1"/>
</dbReference>
<dbReference type="SUPFAM" id="SSF53383">
    <property type="entry name" value="PLP-dependent transferases"/>
    <property type="match status" value="1"/>
</dbReference>
<feature type="non-terminal residue" evidence="1">
    <location>
        <position position="1"/>
    </location>
</feature>
<dbReference type="AlphaFoldDB" id="A0A383EIX7"/>
<evidence type="ECO:0008006" key="2">
    <source>
        <dbReference type="Google" id="ProtNLM"/>
    </source>
</evidence>
<accession>A0A383EIX7</accession>
<reference evidence="1" key="1">
    <citation type="submission" date="2018-05" db="EMBL/GenBank/DDBJ databases">
        <authorList>
            <person name="Lanie J.A."/>
            <person name="Ng W.-L."/>
            <person name="Kazmierczak K.M."/>
            <person name="Andrzejewski T.M."/>
            <person name="Davidsen T.M."/>
            <person name="Wayne K.J."/>
            <person name="Tettelin H."/>
            <person name="Glass J.I."/>
            <person name="Rusch D."/>
            <person name="Podicherti R."/>
            <person name="Tsui H.-C.T."/>
            <person name="Winkler M.E."/>
        </authorList>
    </citation>
    <scope>NUCLEOTIDE SEQUENCE</scope>
</reference>
<dbReference type="EMBL" id="UINC01226189">
    <property type="protein sequence ID" value="SVE56574.1"/>
    <property type="molecule type" value="Genomic_DNA"/>
</dbReference>
<proteinExistence type="predicted"/>
<organism evidence="1">
    <name type="scientific">marine metagenome</name>
    <dbReference type="NCBI Taxonomy" id="408172"/>
    <lineage>
        <taxon>unclassified sequences</taxon>
        <taxon>metagenomes</taxon>
        <taxon>ecological metagenomes</taxon>
    </lineage>
</organism>
<name>A0A383EIX7_9ZZZZ</name>
<evidence type="ECO:0000313" key="1">
    <source>
        <dbReference type="EMBL" id="SVE56574.1"/>
    </source>
</evidence>